<gene>
    <name evidence="1" type="ORF">C1645_839701</name>
</gene>
<dbReference type="PANTHER" id="PTHR43628">
    <property type="entry name" value="ACTIVATOR OF C KINASE PROTEIN 1-RELATED"/>
    <property type="match status" value="1"/>
</dbReference>
<dbReference type="EMBL" id="QKYT01001107">
    <property type="protein sequence ID" value="RIA79890.1"/>
    <property type="molecule type" value="Genomic_DNA"/>
</dbReference>
<organism evidence="1 2">
    <name type="scientific">Glomus cerebriforme</name>
    <dbReference type="NCBI Taxonomy" id="658196"/>
    <lineage>
        <taxon>Eukaryota</taxon>
        <taxon>Fungi</taxon>
        <taxon>Fungi incertae sedis</taxon>
        <taxon>Mucoromycota</taxon>
        <taxon>Glomeromycotina</taxon>
        <taxon>Glomeromycetes</taxon>
        <taxon>Glomerales</taxon>
        <taxon>Glomeraceae</taxon>
        <taxon>Glomus</taxon>
    </lineage>
</organism>
<evidence type="ECO:0008006" key="3">
    <source>
        <dbReference type="Google" id="ProtNLM"/>
    </source>
</evidence>
<evidence type="ECO:0000313" key="1">
    <source>
        <dbReference type="EMBL" id="RIA79890.1"/>
    </source>
</evidence>
<dbReference type="InterPro" id="IPR052945">
    <property type="entry name" value="Mitotic_Regulator"/>
</dbReference>
<comment type="caution">
    <text evidence="1">The sequence shown here is derived from an EMBL/GenBank/DDBJ whole genome shotgun (WGS) entry which is preliminary data.</text>
</comment>
<dbReference type="AlphaFoldDB" id="A0A397S077"/>
<evidence type="ECO:0000313" key="2">
    <source>
        <dbReference type="Proteomes" id="UP000265703"/>
    </source>
</evidence>
<keyword evidence="2" id="KW-1185">Reference proteome</keyword>
<dbReference type="InterPro" id="IPR011990">
    <property type="entry name" value="TPR-like_helical_dom_sf"/>
</dbReference>
<dbReference type="Gene3D" id="1.25.40.10">
    <property type="entry name" value="Tetratricopeptide repeat domain"/>
    <property type="match status" value="2"/>
</dbReference>
<dbReference type="PANTHER" id="PTHR43628:SF1">
    <property type="entry name" value="CHITIN SYNTHASE REGULATORY FACTOR 2-RELATED"/>
    <property type="match status" value="1"/>
</dbReference>
<proteinExistence type="predicted"/>
<sequence>MSIRFFQFNNPQNCTDFSLEEFLNDFYHKITYANNNNDFKNFENDLIKWYNWIFYQHGIGTCENRNKALDLYLLNINDNNSIIESEKISNHSNNDHLKKYNIIIGKYLLSFFYYSQNIAFKWTMRSENQEISTQFQLGNCYYHVNKLDKDEHQEFKLYLTSAKECNLIAQNNVGDCYCFGRGIDKNYDKAFEWYLKSAERGNLKGQKENHTAQNNLGYCYQHGIGVNINEKKAFECYSRSSEGGNPGQNNLGYCYQYGIGISINEKNAFEWYLKSVGGSHEGKDNLSYCY</sequence>
<protein>
    <recommendedName>
        <fullName evidence="3">Sel1 repeat protein</fullName>
    </recommendedName>
</protein>
<dbReference type="STRING" id="658196.A0A397S077"/>
<dbReference type="Pfam" id="PF08238">
    <property type="entry name" value="Sel1"/>
    <property type="match status" value="4"/>
</dbReference>
<dbReference type="InterPro" id="IPR006597">
    <property type="entry name" value="Sel1-like"/>
</dbReference>
<dbReference type="SMART" id="SM00671">
    <property type="entry name" value="SEL1"/>
    <property type="match status" value="4"/>
</dbReference>
<name>A0A397S077_9GLOM</name>
<accession>A0A397S077</accession>
<dbReference type="Proteomes" id="UP000265703">
    <property type="component" value="Unassembled WGS sequence"/>
</dbReference>
<dbReference type="SUPFAM" id="SSF81901">
    <property type="entry name" value="HCP-like"/>
    <property type="match status" value="1"/>
</dbReference>
<reference evidence="1 2" key="1">
    <citation type="submission" date="2018-06" db="EMBL/GenBank/DDBJ databases">
        <title>Comparative genomics reveals the genomic features of Rhizophagus irregularis, R. cerebriforme, R. diaphanum and Gigaspora rosea, and their symbiotic lifestyle signature.</title>
        <authorList>
            <person name="Morin E."/>
            <person name="San Clemente H."/>
            <person name="Chen E.C.H."/>
            <person name="De La Providencia I."/>
            <person name="Hainaut M."/>
            <person name="Kuo A."/>
            <person name="Kohler A."/>
            <person name="Murat C."/>
            <person name="Tang N."/>
            <person name="Roy S."/>
            <person name="Loubradou J."/>
            <person name="Henrissat B."/>
            <person name="Grigoriev I.V."/>
            <person name="Corradi N."/>
            <person name="Roux C."/>
            <person name="Martin F.M."/>
        </authorList>
    </citation>
    <scope>NUCLEOTIDE SEQUENCE [LARGE SCALE GENOMIC DNA]</scope>
    <source>
        <strain evidence="1 2">DAOM 227022</strain>
    </source>
</reference>
<dbReference type="OrthoDB" id="272077at2759"/>